<keyword evidence="6 8" id="KW-1133">Transmembrane helix</keyword>
<feature type="transmembrane region" description="Helical" evidence="8">
    <location>
        <begin position="236"/>
        <end position="258"/>
    </location>
</feature>
<gene>
    <name evidence="9" type="ORF">D5R97_02605</name>
</gene>
<sequence>MDITLIKLLTAASLPLIVTLLLMAVMNWPAVKAMPLAWFSALLISYFIWTMTWKRILAATILGMLQALNILLIVFGALLILNTLKKSGAMEIISEGFYKISPDKRIQAIVIGWLFGSFIEGAAGFGTPAALGAPLMVGLGFPPLAAAMVALILNTTSVTFGAVGTPIIGGLGAVLDIPLVRNQLPPGLTFSAFLKELGIWAALPHALAGTFIPLLAVSMTTYYFGEKRSFREGLEIWPFALFSGLAFTLPYFIISYVFGPELPAVAGGLIGLILVVATSSKNIFMPDEIWNFPPREEWSDSWGKGITTPGYKGKTYLSLFMAWLPYLLIALILLITRFPVFQLSKKLQGVSLVWSNILGEGLLFTFQPLFLPGIIPFALVAVLTIWLHQMKKEEAVKAWLITIKQLIPTTIALFFAVAMIQIMINSDLNQANYDSMVIIMSRVAAITFKDLWPLISPFIGVLGTFLSGSNTVSNILFGTFQYTIAEELNISRSIIVGLQSAGGSIGNMISIHNIVAVLATVGVSGSEGEIIKKNIIPLLIYTSLVGFIGYLFIYFLFPKTF</sequence>
<protein>
    <recommendedName>
        <fullName evidence="8">L-lactate permease</fullName>
    </recommendedName>
</protein>
<accession>A0A424YGW3</accession>
<organism evidence="9 10">
    <name type="scientific">Candidatus Syntrophonatronum acetioxidans</name>
    <dbReference type="NCBI Taxonomy" id="1795816"/>
    <lineage>
        <taxon>Bacteria</taxon>
        <taxon>Bacillati</taxon>
        <taxon>Bacillota</taxon>
        <taxon>Clostridia</taxon>
        <taxon>Eubacteriales</taxon>
        <taxon>Syntrophomonadaceae</taxon>
        <taxon>Candidatus Syntrophonatronum</taxon>
    </lineage>
</organism>
<evidence type="ECO:0000256" key="5">
    <source>
        <dbReference type="ARBA" id="ARBA00022692"/>
    </source>
</evidence>
<evidence type="ECO:0000256" key="3">
    <source>
        <dbReference type="ARBA" id="ARBA00022448"/>
    </source>
</evidence>
<comment type="function">
    <text evidence="8">Uptake of L-lactate across the membrane. Can also transport D-lactate and glycolate.</text>
</comment>
<feature type="transmembrane region" description="Helical" evidence="8">
    <location>
        <begin position="105"/>
        <end position="125"/>
    </location>
</feature>
<dbReference type="PANTHER" id="PTHR30003:SF0">
    <property type="entry name" value="GLYCOLATE PERMEASE GLCA-RELATED"/>
    <property type="match status" value="1"/>
</dbReference>
<comment type="subcellular location">
    <subcellularLocation>
        <location evidence="1 8">Cell membrane</location>
        <topology evidence="1 8">Multi-pass membrane protein</topology>
    </subcellularLocation>
</comment>
<evidence type="ECO:0000313" key="10">
    <source>
        <dbReference type="Proteomes" id="UP000285138"/>
    </source>
</evidence>
<keyword evidence="4 8" id="KW-1003">Cell membrane</keyword>
<feature type="transmembrane region" description="Helical" evidence="8">
    <location>
        <begin position="406"/>
        <end position="424"/>
    </location>
</feature>
<feature type="transmembrane region" description="Helical" evidence="8">
    <location>
        <begin position="131"/>
        <end position="153"/>
    </location>
</feature>
<dbReference type="NCBIfam" id="TIGR00795">
    <property type="entry name" value="lctP"/>
    <property type="match status" value="1"/>
</dbReference>
<feature type="transmembrane region" description="Helical" evidence="8">
    <location>
        <begin position="160"/>
        <end position="179"/>
    </location>
</feature>
<reference evidence="9 10" key="1">
    <citation type="submission" date="2018-08" db="EMBL/GenBank/DDBJ databases">
        <title>The metabolism and importance of syntrophic acetate oxidation coupled to methane or sulfide production in haloalkaline environments.</title>
        <authorList>
            <person name="Timmers P.H.A."/>
            <person name="Vavourakis C.D."/>
            <person name="Sorokin D.Y."/>
            <person name="Sinninghe Damste J.S."/>
            <person name="Muyzer G."/>
            <person name="Stams A.J.M."/>
            <person name="Plugge C.M."/>
        </authorList>
    </citation>
    <scope>NUCLEOTIDE SEQUENCE [LARGE SCALE GENOMIC DNA]</scope>
    <source>
        <strain evidence="9">MSAO_Bac1</strain>
    </source>
</reference>
<dbReference type="Pfam" id="PF02652">
    <property type="entry name" value="Lactate_perm"/>
    <property type="match status" value="1"/>
</dbReference>
<comment type="similarity">
    <text evidence="2 8">Belongs to the lactate permease family.</text>
</comment>
<dbReference type="PANTHER" id="PTHR30003">
    <property type="entry name" value="L-LACTATE PERMEASE"/>
    <property type="match status" value="1"/>
</dbReference>
<dbReference type="Proteomes" id="UP000285138">
    <property type="component" value="Unassembled WGS sequence"/>
</dbReference>
<keyword evidence="7 8" id="KW-0472">Membrane</keyword>
<keyword evidence="5 8" id="KW-0812">Transmembrane</keyword>
<feature type="transmembrane region" description="Helical" evidence="8">
    <location>
        <begin position="56"/>
        <end position="84"/>
    </location>
</feature>
<dbReference type="EMBL" id="QZAA01000073">
    <property type="protein sequence ID" value="RQD77316.1"/>
    <property type="molecule type" value="Genomic_DNA"/>
</dbReference>
<evidence type="ECO:0000256" key="2">
    <source>
        <dbReference type="ARBA" id="ARBA00010100"/>
    </source>
</evidence>
<evidence type="ECO:0000256" key="8">
    <source>
        <dbReference type="RuleBase" id="RU365092"/>
    </source>
</evidence>
<dbReference type="GO" id="GO:0015295">
    <property type="term" value="F:solute:proton symporter activity"/>
    <property type="evidence" value="ECO:0007669"/>
    <property type="project" value="TreeGrafter"/>
</dbReference>
<evidence type="ECO:0000256" key="4">
    <source>
        <dbReference type="ARBA" id="ARBA00022475"/>
    </source>
</evidence>
<name>A0A424YGW3_9FIRM</name>
<feature type="transmembrane region" description="Helical" evidence="8">
    <location>
        <begin position="199"/>
        <end position="224"/>
    </location>
</feature>
<feature type="transmembrane region" description="Helical" evidence="8">
    <location>
        <begin position="361"/>
        <end position="386"/>
    </location>
</feature>
<evidence type="ECO:0000256" key="7">
    <source>
        <dbReference type="ARBA" id="ARBA00023136"/>
    </source>
</evidence>
<feature type="transmembrane region" description="Helical" evidence="8">
    <location>
        <begin position="316"/>
        <end position="341"/>
    </location>
</feature>
<keyword evidence="3 8" id="KW-0813">Transport</keyword>
<evidence type="ECO:0000313" key="9">
    <source>
        <dbReference type="EMBL" id="RQD77316.1"/>
    </source>
</evidence>
<proteinExistence type="inferred from homology"/>
<evidence type="ECO:0000256" key="6">
    <source>
        <dbReference type="ARBA" id="ARBA00022989"/>
    </source>
</evidence>
<dbReference type="InterPro" id="IPR003804">
    <property type="entry name" value="Lactate_perm"/>
</dbReference>
<dbReference type="GO" id="GO:0015129">
    <property type="term" value="F:lactate transmembrane transporter activity"/>
    <property type="evidence" value="ECO:0007669"/>
    <property type="project" value="UniProtKB-UniRule"/>
</dbReference>
<feature type="transmembrane region" description="Helical" evidence="8">
    <location>
        <begin position="535"/>
        <end position="557"/>
    </location>
</feature>
<evidence type="ECO:0000256" key="1">
    <source>
        <dbReference type="ARBA" id="ARBA00004651"/>
    </source>
</evidence>
<feature type="transmembrane region" description="Helical" evidence="8">
    <location>
        <begin position="264"/>
        <end position="284"/>
    </location>
</feature>
<comment type="caution">
    <text evidence="9">The sequence shown here is derived from an EMBL/GenBank/DDBJ whole genome shotgun (WGS) entry which is preliminary data.</text>
</comment>
<dbReference type="AlphaFoldDB" id="A0A424YGW3"/>
<feature type="transmembrane region" description="Helical" evidence="8">
    <location>
        <begin position="33"/>
        <end position="50"/>
    </location>
</feature>
<feature type="transmembrane region" description="Helical" evidence="8">
    <location>
        <begin position="6"/>
        <end position="26"/>
    </location>
</feature>
<dbReference type="GO" id="GO:0005886">
    <property type="term" value="C:plasma membrane"/>
    <property type="evidence" value="ECO:0007669"/>
    <property type="project" value="UniProtKB-SubCell"/>
</dbReference>